<keyword evidence="1" id="KW-0472">Membrane</keyword>
<protein>
    <submittedName>
        <fullName evidence="2">Uncharacterized protein</fullName>
    </submittedName>
</protein>
<accession>A0A9Q9S0H5</accession>
<dbReference type="Proteomes" id="UP000760494">
    <property type="component" value="Unassembled WGS sequence"/>
</dbReference>
<evidence type="ECO:0000256" key="1">
    <source>
        <dbReference type="SAM" id="Phobius"/>
    </source>
</evidence>
<name>A0A9Q9S0H5_FUSFU</name>
<keyword evidence="1" id="KW-0812">Transmembrane</keyword>
<sequence>MADLFNYISDFSQEGLLAVLSLSLCLIYLSFKIIGCLLFSPLRYVPGPTSTKLTGAAITLSTVSISNWRHLRTIYLNNKGMIKYLDFYKSATLIGKDNIF</sequence>
<dbReference type="EMBL" id="CABFJX010000391">
    <property type="protein sequence ID" value="VTT78225.1"/>
    <property type="molecule type" value="Genomic_DNA"/>
</dbReference>
<reference evidence="2" key="1">
    <citation type="submission" date="2019-05" db="EMBL/GenBank/DDBJ databases">
        <authorList>
            <person name="Piombo E."/>
        </authorList>
    </citation>
    <scope>NUCLEOTIDE SEQUENCE</scope>
    <source>
        <strain evidence="2">C2S</strain>
    </source>
</reference>
<proteinExistence type="predicted"/>
<dbReference type="AlphaFoldDB" id="A0A9Q9S0H5"/>
<comment type="caution">
    <text evidence="2">The sequence shown here is derived from an EMBL/GenBank/DDBJ whole genome shotgun (WGS) entry which is preliminary data.</text>
</comment>
<keyword evidence="1" id="KW-1133">Transmembrane helix</keyword>
<gene>
    <name evidence="2" type="ORF">C2S_10945</name>
</gene>
<organism evidence="2 3">
    <name type="scientific">Fusarium fujikuroi</name>
    <name type="common">Bakanae and foot rot disease fungus</name>
    <name type="synonym">Gibberella fujikuroi</name>
    <dbReference type="NCBI Taxonomy" id="5127"/>
    <lineage>
        <taxon>Eukaryota</taxon>
        <taxon>Fungi</taxon>
        <taxon>Dikarya</taxon>
        <taxon>Ascomycota</taxon>
        <taxon>Pezizomycotina</taxon>
        <taxon>Sordariomycetes</taxon>
        <taxon>Hypocreomycetidae</taxon>
        <taxon>Hypocreales</taxon>
        <taxon>Nectriaceae</taxon>
        <taxon>Fusarium</taxon>
        <taxon>Fusarium fujikuroi species complex</taxon>
    </lineage>
</organism>
<feature type="transmembrane region" description="Helical" evidence="1">
    <location>
        <begin position="15"/>
        <end position="39"/>
    </location>
</feature>
<evidence type="ECO:0000313" key="3">
    <source>
        <dbReference type="Proteomes" id="UP000760494"/>
    </source>
</evidence>
<evidence type="ECO:0000313" key="2">
    <source>
        <dbReference type="EMBL" id="VTT78225.1"/>
    </source>
</evidence>